<organism evidence="7 8">
    <name type="scientific">Tetranychus urticae</name>
    <name type="common">Two-spotted spider mite</name>
    <dbReference type="NCBI Taxonomy" id="32264"/>
    <lineage>
        <taxon>Eukaryota</taxon>
        <taxon>Metazoa</taxon>
        <taxon>Ecdysozoa</taxon>
        <taxon>Arthropoda</taxon>
        <taxon>Chelicerata</taxon>
        <taxon>Arachnida</taxon>
        <taxon>Acari</taxon>
        <taxon>Acariformes</taxon>
        <taxon>Trombidiformes</taxon>
        <taxon>Prostigmata</taxon>
        <taxon>Eleutherengona</taxon>
        <taxon>Raphignathae</taxon>
        <taxon>Tetranychoidea</taxon>
        <taxon>Tetranychidae</taxon>
        <taxon>Tetranychus</taxon>
    </lineage>
</organism>
<evidence type="ECO:0000259" key="4">
    <source>
        <dbReference type="PROSITE" id="PS50002"/>
    </source>
</evidence>
<evidence type="ECO:0000256" key="2">
    <source>
        <dbReference type="PROSITE-ProRule" id="PRU00192"/>
    </source>
</evidence>
<evidence type="ECO:0000256" key="1">
    <source>
        <dbReference type="ARBA" id="ARBA00022443"/>
    </source>
</evidence>
<keyword evidence="1 2" id="KW-0728">SH3 domain</keyword>
<dbReference type="Proteomes" id="UP000015104">
    <property type="component" value="Unassembled WGS sequence"/>
</dbReference>
<dbReference type="InterPro" id="IPR035899">
    <property type="entry name" value="DBL_dom_sf"/>
</dbReference>
<dbReference type="EMBL" id="CAEY01001943">
    <property type="status" value="NOT_ANNOTATED_CDS"/>
    <property type="molecule type" value="Genomic_DNA"/>
</dbReference>
<dbReference type="OMA" id="IMFFEVT"/>
<dbReference type="EnsemblMetazoa" id="tetur08g01690.1">
    <property type="protein sequence ID" value="tetur08g01690.1"/>
    <property type="gene ID" value="tetur08g01690"/>
</dbReference>
<dbReference type="InterPro" id="IPR036028">
    <property type="entry name" value="SH3-like_dom_sf"/>
</dbReference>
<dbReference type="PROSITE" id="PS50002">
    <property type="entry name" value="SH3"/>
    <property type="match status" value="1"/>
</dbReference>
<reference evidence="7" key="2">
    <citation type="submission" date="2015-06" db="UniProtKB">
        <authorList>
            <consortium name="EnsemblMetazoa"/>
        </authorList>
    </citation>
    <scope>IDENTIFICATION</scope>
</reference>
<dbReference type="GO" id="GO:0005737">
    <property type="term" value="C:cytoplasm"/>
    <property type="evidence" value="ECO:0007669"/>
    <property type="project" value="TreeGrafter"/>
</dbReference>
<dbReference type="AlphaFoldDB" id="T1KAT5"/>
<dbReference type="Pfam" id="PF00621">
    <property type="entry name" value="RhoGEF"/>
    <property type="match status" value="1"/>
</dbReference>
<evidence type="ECO:0008006" key="9">
    <source>
        <dbReference type="Google" id="ProtNLM"/>
    </source>
</evidence>
<dbReference type="SMART" id="SM00325">
    <property type="entry name" value="RhoGEF"/>
    <property type="match status" value="1"/>
</dbReference>
<evidence type="ECO:0000259" key="5">
    <source>
        <dbReference type="PROSITE" id="PS50003"/>
    </source>
</evidence>
<dbReference type="OrthoDB" id="443981at2759"/>
<dbReference type="PROSITE" id="PS50010">
    <property type="entry name" value="DH_2"/>
    <property type="match status" value="1"/>
</dbReference>
<dbReference type="GO" id="GO:0005085">
    <property type="term" value="F:guanyl-nucleotide exchange factor activity"/>
    <property type="evidence" value="ECO:0007669"/>
    <property type="project" value="InterPro"/>
</dbReference>
<accession>T1KAT5</accession>
<dbReference type="STRING" id="32264.T1KAT5"/>
<dbReference type="PANTHER" id="PTHR46026">
    <property type="entry name" value="RHO-TYPE GUANINE NUCLEOTIDE EXCHANGE FACTOR, ISOFORM F"/>
    <property type="match status" value="1"/>
</dbReference>
<dbReference type="InterPro" id="IPR011993">
    <property type="entry name" value="PH-like_dom_sf"/>
</dbReference>
<proteinExistence type="predicted"/>
<dbReference type="SMART" id="SM00326">
    <property type="entry name" value="SH3"/>
    <property type="match status" value="1"/>
</dbReference>
<dbReference type="Gene3D" id="1.20.900.10">
    <property type="entry name" value="Dbl homology (DH) domain"/>
    <property type="match status" value="1"/>
</dbReference>
<dbReference type="PROSITE" id="PS50003">
    <property type="entry name" value="PH_DOMAIN"/>
    <property type="match status" value="1"/>
</dbReference>
<feature type="domain" description="DH" evidence="6">
    <location>
        <begin position="123"/>
        <end position="306"/>
    </location>
</feature>
<dbReference type="InterPro" id="IPR001849">
    <property type="entry name" value="PH_domain"/>
</dbReference>
<evidence type="ECO:0000313" key="8">
    <source>
        <dbReference type="Proteomes" id="UP000015104"/>
    </source>
</evidence>
<feature type="compositionally biased region" description="Polar residues" evidence="3">
    <location>
        <begin position="13"/>
        <end position="27"/>
    </location>
</feature>
<dbReference type="SUPFAM" id="SSF48065">
    <property type="entry name" value="DBL homology domain (DH-domain)"/>
    <property type="match status" value="1"/>
</dbReference>
<dbReference type="PANTHER" id="PTHR46026:SF1">
    <property type="entry name" value="RHO-TYPE GUANINE NUCLEOTIDE EXCHANGE FACTOR, ISOFORM F"/>
    <property type="match status" value="1"/>
</dbReference>
<dbReference type="eggNOG" id="KOG2070">
    <property type="taxonomic scope" value="Eukaryota"/>
</dbReference>
<dbReference type="HOGENOM" id="CLU_018788_0_0_1"/>
<keyword evidence="8" id="KW-1185">Reference proteome</keyword>
<protein>
    <recommendedName>
        <fullName evidence="9">Rho guanine nucleotide exchange factor 7</fullName>
    </recommendedName>
</protein>
<feature type="domain" description="SH3" evidence="4">
    <location>
        <begin position="38"/>
        <end position="99"/>
    </location>
</feature>
<feature type="region of interest" description="Disordered" evidence="3">
    <location>
        <begin position="1"/>
        <end position="27"/>
    </location>
</feature>
<evidence type="ECO:0000256" key="3">
    <source>
        <dbReference type="SAM" id="MobiDB-lite"/>
    </source>
</evidence>
<dbReference type="Gene3D" id="2.30.30.40">
    <property type="entry name" value="SH3 Domains"/>
    <property type="match status" value="1"/>
</dbReference>
<evidence type="ECO:0000313" key="7">
    <source>
        <dbReference type="EnsemblMetazoa" id="tetur08g01690.1"/>
    </source>
</evidence>
<dbReference type="SUPFAM" id="SSF50044">
    <property type="entry name" value="SH3-domain"/>
    <property type="match status" value="1"/>
</dbReference>
<dbReference type="Gene3D" id="2.30.29.30">
    <property type="entry name" value="Pleckstrin-homology domain (PH domain)/Phosphotyrosine-binding domain (PTB)"/>
    <property type="match status" value="1"/>
</dbReference>
<sequence>MSTVIGSKEETDVSPNQDTNETRSVLTSSDSGYISNKNYLKIVKAIYPFKGANNDELCFQKDDLIILTQTPEGGWYEGTHLAKRITGWFPAGYVTPLHPDHAHSLLDQQFIDTFNKDHNLQSNRTSVFSDLIETEKNYVAELQNVLQTYLLPLQKSQILSKEETELTVECYKTVIETHSKFCEALEAVREENKDLRIGGCFMSHATAIKEVHFNYCSIHPKFVHLIELQTEKVCNLLKETLGNQPNTTNYLILITSGLSLTFRHLDKYPSYLQELQRYTNDAHPDRGDIQRASFIFRELVTSCLQLRRQKEMELEVMLGNVRNWPTSTDPIESLGSVCHMGPVTVLQSPQSSETVKKDRYLVLFPACLVILSVSDEMTSFVYEDKLLLMNVTLPRLPDIQSTKTTFHLLVADPNSEDTGKYVLSCVNPEDIRKWISMMHKCKSKLESKGLETPLKEIRASPIHHAIASESPMTPVHMENNRSKYWAWKSLLPHPPIRISGSSSDFDGSSTLSRDALSKINLEGDVSQANDMAILQVIEAYCQSNRAKMANATPLQPIRDIDKHIFGKMGDQSIAEDKQSINLSTIVDDVKGLKLQLESLNSWFKKERQSRKRLAAKVDSLASMIYK</sequence>
<dbReference type="CDD" id="cd00160">
    <property type="entry name" value="RhoGEF"/>
    <property type="match status" value="1"/>
</dbReference>
<reference evidence="8" key="1">
    <citation type="submission" date="2011-08" db="EMBL/GenBank/DDBJ databases">
        <authorList>
            <person name="Rombauts S."/>
        </authorList>
    </citation>
    <scope>NUCLEOTIDE SEQUENCE</scope>
    <source>
        <strain evidence="8">London</strain>
    </source>
</reference>
<name>T1KAT5_TETUR</name>
<dbReference type="Pfam" id="PF00169">
    <property type="entry name" value="PH"/>
    <property type="match status" value="1"/>
</dbReference>
<dbReference type="InterPro" id="IPR000219">
    <property type="entry name" value="DH_dom"/>
</dbReference>
<evidence type="ECO:0000259" key="6">
    <source>
        <dbReference type="PROSITE" id="PS50010"/>
    </source>
</evidence>
<gene>
    <name evidence="7" type="primary">107362677</name>
</gene>
<feature type="domain" description="PH" evidence="5">
    <location>
        <begin position="336"/>
        <end position="443"/>
    </location>
</feature>
<dbReference type="KEGG" id="tut:107362677"/>
<dbReference type="SMART" id="SM00233">
    <property type="entry name" value="PH"/>
    <property type="match status" value="1"/>
</dbReference>
<dbReference type="SUPFAM" id="SSF50729">
    <property type="entry name" value="PH domain-like"/>
    <property type="match status" value="1"/>
</dbReference>
<dbReference type="Pfam" id="PF00018">
    <property type="entry name" value="SH3_1"/>
    <property type="match status" value="1"/>
</dbReference>
<dbReference type="InterPro" id="IPR001452">
    <property type="entry name" value="SH3_domain"/>
</dbReference>